<protein>
    <submittedName>
        <fullName evidence="1">2,4-dihydroxyhept-2-ene-1,7-dioic acid aldolase</fullName>
    </submittedName>
</protein>
<organism evidence="1 2">
    <name type="scientific">Celeribacter ethanolicus</name>
    <dbReference type="NCBI Taxonomy" id="1758178"/>
    <lineage>
        <taxon>Bacteria</taxon>
        <taxon>Pseudomonadati</taxon>
        <taxon>Pseudomonadota</taxon>
        <taxon>Alphaproteobacteria</taxon>
        <taxon>Rhodobacterales</taxon>
        <taxon>Roseobacteraceae</taxon>
        <taxon>Celeribacter</taxon>
    </lineage>
</organism>
<dbReference type="KEGG" id="ceh:CEW89_09365"/>
<keyword evidence="2" id="KW-1185">Reference proteome</keyword>
<reference evidence="1 2" key="1">
    <citation type="submission" date="2017-06" db="EMBL/GenBank/DDBJ databases">
        <title>Celeribacter sp. TSPH2 complete genome sequence.</title>
        <authorList>
            <person name="Woo J.-H."/>
            <person name="Kim H.-S."/>
        </authorList>
    </citation>
    <scope>NUCLEOTIDE SEQUENCE [LARGE SCALE GENOMIC DNA]</scope>
    <source>
        <strain evidence="1 2">TSPH2</strain>
    </source>
</reference>
<dbReference type="AlphaFoldDB" id="A0A291GC28"/>
<dbReference type="EMBL" id="CP022196">
    <property type="protein sequence ID" value="ATG47755.1"/>
    <property type="molecule type" value="Genomic_DNA"/>
</dbReference>
<evidence type="ECO:0000313" key="2">
    <source>
        <dbReference type="Proteomes" id="UP000217935"/>
    </source>
</evidence>
<dbReference type="RefSeq" id="WP_096805715.1">
    <property type="nucleotide sequence ID" value="NZ_CP022196.1"/>
</dbReference>
<dbReference type="Pfam" id="PF09981">
    <property type="entry name" value="DUF2218"/>
    <property type="match status" value="1"/>
</dbReference>
<evidence type="ECO:0000313" key="1">
    <source>
        <dbReference type="EMBL" id="ATG47755.1"/>
    </source>
</evidence>
<name>A0A291GC28_9RHOB</name>
<dbReference type="Gene3D" id="3.30.310.50">
    <property type="entry name" value="Alpha-D-phosphohexomutase, C-terminal domain"/>
    <property type="match status" value="1"/>
</dbReference>
<dbReference type="InterPro" id="IPR014543">
    <property type="entry name" value="UCP028291"/>
</dbReference>
<proteinExistence type="predicted"/>
<dbReference type="OrthoDB" id="9806511at2"/>
<sequence length="99" mass="10981">MHIQIGRFETPHASKYLQQLCKHFAHKVEVAYTPTEGRAALPPGPATLEATETGLTVRLSAKDDAGMGHARAIIDLHLKKFAFREAFEEMVWEPIIAAV</sequence>
<dbReference type="PIRSF" id="PIRSF028291">
    <property type="entry name" value="UCP028291"/>
    <property type="match status" value="1"/>
</dbReference>
<dbReference type="STRING" id="1758178.GCA_001550095_00648"/>
<accession>A0A291GC28</accession>
<gene>
    <name evidence="1" type="ORF">CEW89_09365</name>
</gene>
<dbReference type="Proteomes" id="UP000217935">
    <property type="component" value="Chromosome"/>
</dbReference>